<keyword evidence="2" id="KW-1185">Reference proteome</keyword>
<name>A0A0N9ZJ14_9RHOB</name>
<organism evidence="1 2">
    <name type="scientific">Celeribacter marinus</name>
    <dbReference type="NCBI Taxonomy" id="1397108"/>
    <lineage>
        <taxon>Bacteria</taxon>
        <taxon>Pseudomonadati</taxon>
        <taxon>Pseudomonadota</taxon>
        <taxon>Alphaproteobacteria</taxon>
        <taxon>Rhodobacterales</taxon>
        <taxon>Roseobacteraceae</taxon>
        <taxon>Celeribacter</taxon>
    </lineage>
</organism>
<accession>A0A0N9ZJ14</accession>
<dbReference type="Proteomes" id="UP000064920">
    <property type="component" value="Chromosome"/>
</dbReference>
<proteinExistence type="predicted"/>
<dbReference type="AlphaFoldDB" id="A0A0N9ZJ14"/>
<gene>
    <name evidence="1" type="ORF">IMCC12053_2733</name>
</gene>
<dbReference type="KEGG" id="cmar:IMCC12053_2733"/>
<evidence type="ECO:0000313" key="1">
    <source>
        <dbReference type="EMBL" id="ALI56680.1"/>
    </source>
</evidence>
<dbReference type="PATRIC" id="fig|1397108.4.peg.2795"/>
<reference evidence="1 2" key="1">
    <citation type="submission" date="2015-05" db="EMBL/GenBank/DDBJ databases">
        <authorList>
            <person name="Wang D.B."/>
            <person name="Wang M."/>
        </authorList>
    </citation>
    <scope>NUCLEOTIDE SEQUENCE [LARGE SCALE GENOMIC DNA]</scope>
    <source>
        <strain evidence="1 2">IMCC 12053</strain>
    </source>
</reference>
<dbReference type="EMBL" id="CP012023">
    <property type="protein sequence ID" value="ALI56680.1"/>
    <property type="molecule type" value="Genomic_DNA"/>
</dbReference>
<sequence>MVQSHVERILTVVSQCDMATAETLTLAHEAHEAFALMLASLSETRA</sequence>
<protein>
    <submittedName>
        <fullName evidence="1">Uncharacterized protein</fullName>
    </submittedName>
</protein>
<evidence type="ECO:0000313" key="2">
    <source>
        <dbReference type="Proteomes" id="UP000064920"/>
    </source>
</evidence>